<comment type="caution">
    <text evidence="1">The sequence shown here is derived from an EMBL/GenBank/DDBJ whole genome shotgun (WGS) entry which is preliminary data.</text>
</comment>
<protein>
    <submittedName>
        <fullName evidence="1">Uncharacterized protein</fullName>
    </submittedName>
</protein>
<name>A0A931HWC9_9BACI</name>
<gene>
    <name evidence="1" type="ORF">H0267_10155</name>
</gene>
<keyword evidence="2" id="KW-1185">Reference proteome</keyword>
<dbReference type="EMBL" id="JADZSC010000002">
    <property type="protein sequence ID" value="MBH0230575.1"/>
    <property type="molecule type" value="Genomic_DNA"/>
</dbReference>
<dbReference type="RefSeq" id="WP_197317203.1">
    <property type="nucleotide sequence ID" value="NZ_JADZSC010000002.1"/>
</dbReference>
<organism evidence="1 2">
    <name type="scientific">Halobacillus yeomjeoni</name>
    <dbReference type="NCBI Taxonomy" id="311194"/>
    <lineage>
        <taxon>Bacteria</taxon>
        <taxon>Bacillati</taxon>
        <taxon>Bacillota</taxon>
        <taxon>Bacilli</taxon>
        <taxon>Bacillales</taxon>
        <taxon>Bacillaceae</taxon>
        <taxon>Halobacillus</taxon>
    </lineage>
</organism>
<reference evidence="1 2" key="1">
    <citation type="journal article" date="2005" name="Int. J. Syst. Evol. Microbiol.">
        <title>Halobacillus yeomjeoni sp. nov., isolated from a marine solar saltern in Korea.</title>
        <authorList>
            <person name="Yoon J.H."/>
            <person name="Kang S.J."/>
            <person name="Lee C.H."/>
            <person name="Oh H.W."/>
            <person name="Oh T.K."/>
        </authorList>
    </citation>
    <scope>NUCLEOTIDE SEQUENCE [LARGE SCALE GENOMIC DNA]</scope>
    <source>
        <strain evidence="1 2">KCTC 3957</strain>
    </source>
</reference>
<accession>A0A931HWC9</accession>
<evidence type="ECO:0000313" key="1">
    <source>
        <dbReference type="EMBL" id="MBH0230575.1"/>
    </source>
</evidence>
<evidence type="ECO:0000313" key="2">
    <source>
        <dbReference type="Proteomes" id="UP000614490"/>
    </source>
</evidence>
<dbReference type="AlphaFoldDB" id="A0A931HWC9"/>
<dbReference type="Proteomes" id="UP000614490">
    <property type="component" value="Unassembled WGS sequence"/>
</dbReference>
<proteinExistence type="predicted"/>
<sequence length="56" mass="6835">MTYHIVGVDERHIVIEFRKDKKELVFHDYQSAKEYLDKIQRDGVIPSQYKLQIREK</sequence>